<dbReference type="EMBL" id="LNIX01000034">
    <property type="protein sequence ID" value="OXA40235.1"/>
    <property type="molecule type" value="Genomic_DNA"/>
</dbReference>
<keyword evidence="3" id="KW-1185">Reference proteome</keyword>
<sequence length="121" mass="13461">MLTSGYTFVALQLFSSHIILICNYTVLANWNTTNNTATLSWENVANSGGNTVKRKYVKKFMLSLRPIGIEVEGVLIFKKLTSIKFLRSIITGTFRSVLTMGMVKSEAEDEGIVMNAFSDVL</sequence>
<reference evidence="2 3" key="1">
    <citation type="submission" date="2015-12" db="EMBL/GenBank/DDBJ databases">
        <title>The genome of Folsomia candida.</title>
        <authorList>
            <person name="Faddeeva A."/>
            <person name="Derks M.F."/>
            <person name="Anvar Y."/>
            <person name="Smit S."/>
            <person name="Van Straalen N."/>
            <person name="Roelofs D."/>
        </authorList>
    </citation>
    <scope>NUCLEOTIDE SEQUENCE [LARGE SCALE GENOMIC DNA]</scope>
    <source>
        <strain evidence="2 3">VU population</strain>
        <tissue evidence="2">Whole body</tissue>
    </source>
</reference>
<dbReference type="Proteomes" id="UP000198287">
    <property type="component" value="Unassembled WGS sequence"/>
</dbReference>
<keyword evidence="1" id="KW-1133">Transmembrane helix</keyword>
<comment type="caution">
    <text evidence="2">The sequence shown here is derived from an EMBL/GenBank/DDBJ whole genome shotgun (WGS) entry which is preliminary data.</text>
</comment>
<name>A0A226D3U2_FOLCA</name>
<evidence type="ECO:0000313" key="3">
    <source>
        <dbReference type="Proteomes" id="UP000198287"/>
    </source>
</evidence>
<gene>
    <name evidence="2" type="ORF">Fcan01_25080</name>
</gene>
<feature type="transmembrane region" description="Helical" evidence="1">
    <location>
        <begin position="6"/>
        <end position="27"/>
    </location>
</feature>
<keyword evidence="1" id="KW-0812">Transmembrane</keyword>
<keyword evidence="1" id="KW-0472">Membrane</keyword>
<evidence type="ECO:0000313" key="2">
    <source>
        <dbReference type="EMBL" id="OXA40235.1"/>
    </source>
</evidence>
<protein>
    <submittedName>
        <fullName evidence="2">Uncharacterized protein</fullName>
    </submittedName>
</protein>
<dbReference type="AlphaFoldDB" id="A0A226D3U2"/>
<evidence type="ECO:0000256" key="1">
    <source>
        <dbReference type="SAM" id="Phobius"/>
    </source>
</evidence>
<proteinExistence type="predicted"/>
<organism evidence="2 3">
    <name type="scientific">Folsomia candida</name>
    <name type="common">Springtail</name>
    <dbReference type="NCBI Taxonomy" id="158441"/>
    <lineage>
        <taxon>Eukaryota</taxon>
        <taxon>Metazoa</taxon>
        <taxon>Ecdysozoa</taxon>
        <taxon>Arthropoda</taxon>
        <taxon>Hexapoda</taxon>
        <taxon>Collembola</taxon>
        <taxon>Entomobryomorpha</taxon>
        <taxon>Isotomoidea</taxon>
        <taxon>Isotomidae</taxon>
        <taxon>Proisotominae</taxon>
        <taxon>Folsomia</taxon>
    </lineage>
</organism>
<accession>A0A226D3U2</accession>